<dbReference type="EMBL" id="DXCQ01000021">
    <property type="protein sequence ID" value="HIY96448.1"/>
    <property type="molecule type" value="Genomic_DNA"/>
</dbReference>
<keyword evidence="2" id="KW-0378">Hydrolase</keyword>
<sequence length="225" mass="24970">MHEGHRERMRGKMFSHGDSLTDCELLEFILFDAIERKNTNPIAHALLDSFGDLAGVFSATPRLLCTVAGIGPHAAEYLYSYGLALKRIAASPRSPVRLFNYAEVSKYISARFRGCASEKLELYFTDKNGLLLCTKTISDVRKDSVLLDSKTFGTILTEVKPENVLVAHNHPSGSAEPSAGDDGSLAELVKMCRMHGVRLCDSVIYADGKLYSYYHSGRFKELRLD</sequence>
<dbReference type="PANTHER" id="PTHR30471">
    <property type="entry name" value="DNA REPAIR PROTEIN RADC"/>
    <property type="match status" value="1"/>
</dbReference>
<comment type="caution">
    <text evidence="4">The sequence shown here is derived from an EMBL/GenBank/DDBJ whole genome shotgun (WGS) entry which is preliminary data.</text>
</comment>
<feature type="domain" description="RadC-like JAB" evidence="3">
    <location>
        <begin position="102"/>
        <end position="215"/>
    </location>
</feature>
<dbReference type="InterPro" id="IPR001405">
    <property type="entry name" value="UPF0758"/>
</dbReference>
<dbReference type="Gene3D" id="3.40.140.10">
    <property type="entry name" value="Cytidine Deaminase, domain 2"/>
    <property type="match status" value="1"/>
</dbReference>
<keyword evidence="2" id="KW-0482">Metalloprotease</keyword>
<evidence type="ECO:0000313" key="5">
    <source>
        <dbReference type="Proteomes" id="UP000886750"/>
    </source>
</evidence>
<accession>A0A9D1ZVX5</accession>
<name>A0A9D1ZVX5_9FIRM</name>
<gene>
    <name evidence="4" type="ORF">H9729_02050</name>
</gene>
<dbReference type="PROSITE" id="PS01302">
    <property type="entry name" value="UPF0758"/>
    <property type="match status" value="1"/>
</dbReference>
<evidence type="ECO:0000256" key="2">
    <source>
        <dbReference type="ARBA" id="ARBA00023049"/>
    </source>
</evidence>
<dbReference type="PANTHER" id="PTHR30471:SF3">
    <property type="entry name" value="UPF0758 PROTEIN YEES-RELATED"/>
    <property type="match status" value="1"/>
</dbReference>
<reference evidence="4" key="1">
    <citation type="journal article" date="2021" name="PeerJ">
        <title>Extensive microbial diversity within the chicken gut microbiome revealed by metagenomics and culture.</title>
        <authorList>
            <person name="Gilroy R."/>
            <person name="Ravi A."/>
            <person name="Getino M."/>
            <person name="Pursley I."/>
            <person name="Horton D.L."/>
            <person name="Alikhan N.F."/>
            <person name="Baker D."/>
            <person name="Gharbi K."/>
            <person name="Hall N."/>
            <person name="Watson M."/>
            <person name="Adriaenssens E.M."/>
            <person name="Foster-Nyarko E."/>
            <person name="Jarju S."/>
            <person name="Secka A."/>
            <person name="Antonio M."/>
            <person name="Oren A."/>
            <person name="Chaudhuri R.R."/>
            <person name="La Ragione R."/>
            <person name="Hildebrand F."/>
            <person name="Pallen M.J."/>
        </authorList>
    </citation>
    <scope>NUCLEOTIDE SEQUENCE</scope>
    <source>
        <strain evidence="4">1345</strain>
    </source>
</reference>
<dbReference type="GO" id="GO:0008237">
    <property type="term" value="F:metallopeptidase activity"/>
    <property type="evidence" value="ECO:0007669"/>
    <property type="project" value="UniProtKB-KW"/>
</dbReference>
<dbReference type="Proteomes" id="UP000886750">
    <property type="component" value="Unassembled WGS sequence"/>
</dbReference>
<evidence type="ECO:0000313" key="4">
    <source>
        <dbReference type="EMBL" id="HIY96448.1"/>
    </source>
</evidence>
<evidence type="ECO:0000256" key="1">
    <source>
        <dbReference type="ARBA" id="ARBA00010243"/>
    </source>
</evidence>
<dbReference type="AlphaFoldDB" id="A0A9D1ZVX5"/>
<organism evidence="4 5">
    <name type="scientific">Candidatus Borkfalkia excrementigallinarum</name>
    <dbReference type="NCBI Taxonomy" id="2838506"/>
    <lineage>
        <taxon>Bacteria</taxon>
        <taxon>Bacillati</taxon>
        <taxon>Bacillota</taxon>
        <taxon>Clostridia</taxon>
        <taxon>Christensenellales</taxon>
        <taxon>Christensenellaceae</taxon>
        <taxon>Candidatus Borkfalkia</taxon>
    </lineage>
</organism>
<dbReference type="InterPro" id="IPR025657">
    <property type="entry name" value="RadC_JAB"/>
</dbReference>
<proteinExistence type="inferred from homology"/>
<protein>
    <recommendedName>
        <fullName evidence="3">RadC-like JAB domain-containing protein</fullName>
    </recommendedName>
</protein>
<reference evidence="4" key="2">
    <citation type="submission" date="2021-04" db="EMBL/GenBank/DDBJ databases">
        <authorList>
            <person name="Gilroy R."/>
        </authorList>
    </citation>
    <scope>NUCLEOTIDE SEQUENCE</scope>
    <source>
        <strain evidence="4">1345</strain>
    </source>
</reference>
<evidence type="ECO:0000259" key="3">
    <source>
        <dbReference type="Pfam" id="PF04002"/>
    </source>
</evidence>
<dbReference type="InterPro" id="IPR020891">
    <property type="entry name" value="UPF0758_CS"/>
</dbReference>
<dbReference type="Pfam" id="PF04002">
    <property type="entry name" value="RadC"/>
    <property type="match status" value="1"/>
</dbReference>
<dbReference type="Gene3D" id="1.10.150.20">
    <property type="entry name" value="5' to 3' exonuclease, C-terminal subdomain"/>
    <property type="match status" value="1"/>
</dbReference>
<keyword evidence="2" id="KW-0645">Protease</keyword>
<comment type="similarity">
    <text evidence="1">Belongs to the UPF0758 family.</text>
</comment>
<dbReference type="InterPro" id="IPR010994">
    <property type="entry name" value="RuvA_2-like"/>
</dbReference>
<dbReference type="SUPFAM" id="SSF47781">
    <property type="entry name" value="RuvA domain 2-like"/>
    <property type="match status" value="1"/>
</dbReference>